<feature type="domain" description="Activator of Hsp90 ATPase homologue 1/2-like C-terminal" evidence="2">
    <location>
        <begin position="39"/>
        <end position="150"/>
    </location>
</feature>
<evidence type="ECO:0000313" key="4">
    <source>
        <dbReference type="Proteomes" id="UP000058074"/>
    </source>
</evidence>
<sequence>MPFDTAAQAAMVVRKVEDVTHAGEPCRAVVASRDYATGIDDLWNAITDKERIPRWFAPVEGDLSLGGRYQIKGNAGGTVTACTPPRHFALTWEFGGGMSWVEVELAETGDDSTRLTLRHIAPLDDKSEEFWDKFGPGAVGVGWDLSLLGLAWHLETGAAVQERFAEDSWPLSDEGRAFATSSSDSWTAASIAYGTAADAASRAGASTTAFYTGTAAPE</sequence>
<dbReference type="KEGG" id="smag:AN936_09790"/>
<protein>
    <submittedName>
        <fullName evidence="3">Polyketide cyclase</fullName>
    </submittedName>
</protein>
<dbReference type="SUPFAM" id="SSF55961">
    <property type="entry name" value="Bet v1-like"/>
    <property type="match status" value="1"/>
</dbReference>
<name>A0A0N9UXU4_SPHMC</name>
<evidence type="ECO:0000256" key="1">
    <source>
        <dbReference type="ARBA" id="ARBA00006817"/>
    </source>
</evidence>
<dbReference type="EMBL" id="CP012700">
    <property type="protein sequence ID" value="ALH80650.1"/>
    <property type="molecule type" value="Genomic_DNA"/>
</dbReference>
<accession>A0A0N9UXU4</accession>
<dbReference type="Gene3D" id="3.30.530.20">
    <property type="match status" value="1"/>
</dbReference>
<organism evidence="3 4">
    <name type="scientific">Sphingopyxis macrogoltabida</name>
    <name type="common">Sphingomonas macrogoltabidus</name>
    <dbReference type="NCBI Taxonomy" id="33050"/>
    <lineage>
        <taxon>Bacteria</taxon>
        <taxon>Pseudomonadati</taxon>
        <taxon>Pseudomonadota</taxon>
        <taxon>Alphaproteobacteria</taxon>
        <taxon>Sphingomonadales</taxon>
        <taxon>Sphingomonadaceae</taxon>
        <taxon>Sphingopyxis</taxon>
    </lineage>
</organism>
<dbReference type="PATRIC" id="fig|33050.5.peg.2023"/>
<dbReference type="AlphaFoldDB" id="A0A0N9UXU4"/>
<dbReference type="Proteomes" id="UP000058074">
    <property type="component" value="Chromosome"/>
</dbReference>
<comment type="similarity">
    <text evidence="1">Belongs to the AHA1 family.</text>
</comment>
<evidence type="ECO:0000259" key="2">
    <source>
        <dbReference type="Pfam" id="PF08327"/>
    </source>
</evidence>
<dbReference type="CDD" id="cd08899">
    <property type="entry name" value="SRPBCC_CalC_Aha1-like_6"/>
    <property type="match status" value="1"/>
</dbReference>
<dbReference type="Pfam" id="PF08327">
    <property type="entry name" value="AHSA1"/>
    <property type="match status" value="1"/>
</dbReference>
<reference evidence="3 4" key="1">
    <citation type="journal article" date="2015" name="Genome Announc.">
        <title>Complete Genome Sequence of Polypropylene Glycol- and Polyethylene Glycol-Degrading Sphingopyxis macrogoltabida Strain EY-1.</title>
        <authorList>
            <person name="Ohtsubo Y."/>
            <person name="Nagata Y."/>
            <person name="Numata M."/>
            <person name="Tsuchikane K."/>
            <person name="Hosoyama A."/>
            <person name="Yamazoe A."/>
            <person name="Tsuda M."/>
            <person name="Fujita N."/>
            <person name="Kawai F."/>
        </authorList>
    </citation>
    <scope>NUCLEOTIDE SEQUENCE [LARGE SCALE GENOMIC DNA]</scope>
    <source>
        <strain evidence="3 4">EY-1</strain>
    </source>
</reference>
<evidence type="ECO:0000313" key="3">
    <source>
        <dbReference type="EMBL" id="ALH80650.1"/>
    </source>
</evidence>
<dbReference type="InterPro" id="IPR013538">
    <property type="entry name" value="ASHA1/2-like_C"/>
</dbReference>
<dbReference type="OrthoDB" id="8117292at2"/>
<proteinExistence type="inferred from homology"/>
<dbReference type="RefSeq" id="WP_054587974.1">
    <property type="nucleotide sequence ID" value="NZ_CP012700.1"/>
</dbReference>
<gene>
    <name evidence="3" type="ORF">AN936_09790</name>
</gene>
<dbReference type="InterPro" id="IPR023393">
    <property type="entry name" value="START-like_dom_sf"/>
</dbReference>